<reference evidence="1 2" key="1">
    <citation type="submission" date="2018-06" db="EMBL/GenBank/DDBJ databases">
        <title>The draft genome sequence of Crocinitomix sp. SM1701.</title>
        <authorList>
            <person name="Zhang X."/>
        </authorList>
    </citation>
    <scope>NUCLEOTIDE SEQUENCE [LARGE SCALE GENOMIC DNA]</scope>
    <source>
        <strain evidence="1 2">SM1701</strain>
    </source>
</reference>
<dbReference type="AlphaFoldDB" id="A0A2W1MZT9"/>
<dbReference type="Proteomes" id="UP000249248">
    <property type="component" value="Unassembled WGS sequence"/>
</dbReference>
<sequence>MDEYKKVSISFYSHERKGITEFDFEIVYAINKLIKK</sequence>
<dbReference type="Gene3D" id="3.30.1360.20">
    <property type="entry name" value="Transcriptional coactivator/pterin dehydratase"/>
    <property type="match status" value="1"/>
</dbReference>
<dbReference type="SUPFAM" id="SSF55248">
    <property type="entry name" value="PCD-like"/>
    <property type="match status" value="1"/>
</dbReference>
<protein>
    <submittedName>
        <fullName evidence="1">Uncharacterized protein</fullName>
    </submittedName>
</protein>
<dbReference type="InterPro" id="IPR036428">
    <property type="entry name" value="PCD_sf"/>
</dbReference>
<dbReference type="GO" id="GO:0008124">
    <property type="term" value="F:4-alpha-hydroxytetrahydrobiopterin dehydratase activity"/>
    <property type="evidence" value="ECO:0007669"/>
    <property type="project" value="InterPro"/>
</dbReference>
<gene>
    <name evidence="1" type="ORF">DNU06_03785</name>
</gene>
<dbReference type="OrthoDB" id="9794987at2"/>
<comment type="caution">
    <text evidence="1">The sequence shown here is derived from an EMBL/GenBank/DDBJ whole genome shotgun (WGS) entry which is preliminary data.</text>
</comment>
<dbReference type="EMBL" id="QKSB01000002">
    <property type="protein sequence ID" value="PZE17749.1"/>
    <property type="molecule type" value="Genomic_DNA"/>
</dbReference>
<organism evidence="1 2">
    <name type="scientific">Putridiphycobacter roseus</name>
    <dbReference type="NCBI Taxonomy" id="2219161"/>
    <lineage>
        <taxon>Bacteria</taxon>
        <taxon>Pseudomonadati</taxon>
        <taxon>Bacteroidota</taxon>
        <taxon>Flavobacteriia</taxon>
        <taxon>Flavobacteriales</taxon>
        <taxon>Crocinitomicaceae</taxon>
        <taxon>Putridiphycobacter</taxon>
    </lineage>
</organism>
<dbReference type="GO" id="GO:0006729">
    <property type="term" value="P:tetrahydrobiopterin biosynthetic process"/>
    <property type="evidence" value="ECO:0007669"/>
    <property type="project" value="InterPro"/>
</dbReference>
<evidence type="ECO:0000313" key="2">
    <source>
        <dbReference type="Proteomes" id="UP000249248"/>
    </source>
</evidence>
<name>A0A2W1MZT9_9FLAO</name>
<keyword evidence="2" id="KW-1185">Reference proteome</keyword>
<accession>A0A2W1MZT9</accession>
<proteinExistence type="predicted"/>
<evidence type="ECO:0000313" key="1">
    <source>
        <dbReference type="EMBL" id="PZE17749.1"/>
    </source>
</evidence>